<evidence type="ECO:0000313" key="8">
    <source>
        <dbReference type="Proteomes" id="UP001630127"/>
    </source>
</evidence>
<feature type="signal peptide" evidence="5">
    <location>
        <begin position="1"/>
        <end position="19"/>
    </location>
</feature>
<evidence type="ECO:0000256" key="3">
    <source>
        <dbReference type="ARBA" id="ARBA00022554"/>
    </source>
</evidence>
<reference evidence="7 8" key="1">
    <citation type="submission" date="2024-11" db="EMBL/GenBank/DDBJ databases">
        <title>A near-complete genome assembly of Cinchona calisaya.</title>
        <authorList>
            <person name="Lian D.C."/>
            <person name="Zhao X.W."/>
            <person name="Wei L."/>
        </authorList>
    </citation>
    <scope>NUCLEOTIDE SEQUENCE [LARGE SCALE GENOMIC DNA]</scope>
    <source>
        <tissue evidence="7">Nenye</tissue>
    </source>
</reference>
<keyword evidence="8" id="KW-1185">Reference proteome</keyword>
<dbReference type="Pfam" id="PF03088">
    <property type="entry name" value="Str_synth"/>
    <property type="match status" value="1"/>
</dbReference>
<dbReference type="PANTHER" id="PTHR10426">
    <property type="entry name" value="STRICTOSIDINE SYNTHASE-RELATED"/>
    <property type="match status" value="1"/>
</dbReference>
<dbReference type="InterPro" id="IPR018119">
    <property type="entry name" value="Strictosidine_synth_cons-reg"/>
</dbReference>
<comment type="subcellular location">
    <subcellularLocation>
        <location evidence="1">Vacuole</location>
    </subcellularLocation>
</comment>
<evidence type="ECO:0000256" key="4">
    <source>
        <dbReference type="ARBA" id="ARBA00023180"/>
    </source>
</evidence>
<comment type="similarity">
    <text evidence="2">Belongs to the strictosidine synthase family.</text>
</comment>
<dbReference type="PANTHER" id="PTHR10426:SF136">
    <property type="entry name" value="PROTEIN STRICTOSIDINE SYNTHASE-LIKE 9-LIKE"/>
    <property type="match status" value="1"/>
</dbReference>
<dbReference type="AlphaFoldDB" id="A0ABD2Z1V9"/>
<protein>
    <recommendedName>
        <fullName evidence="6">Strictosidine synthase conserved region domain-containing protein</fullName>
    </recommendedName>
</protein>
<keyword evidence="3" id="KW-0926">Vacuole</keyword>
<comment type="caution">
    <text evidence="7">The sequence shown here is derived from an EMBL/GenBank/DDBJ whole genome shotgun (WGS) entry which is preliminary data.</text>
</comment>
<dbReference type="EMBL" id="JBJUIK010000011">
    <property type="protein sequence ID" value="KAL3512325.1"/>
    <property type="molecule type" value="Genomic_DNA"/>
</dbReference>
<dbReference type="GO" id="GO:0005773">
    <property type="term" value="C:vacuole"/>
    <property type="evidence" value="ECO:0007669"/>
    <property type="project" value="UniProtKB-SubCell"/>
</dbReference>
<proteinExistence type="inferred from homology"/>
<feature type="domain" description="Strictosidine synthase conserved region" evidence="6">
    <location>
        <begin position="156"/>
        <end position="241"/>
    </location>
</feature>
<feature type="chain" id="PRO_5044864009" description="Strictosidine synthase conserved region domain-containing protein" evidence="5">
    <location>
        <begin position="20"/>
        <end position="337"/>
    </location>
</feature>
<organism evidence="7 8">
    <name type="scientific">Cinchona calisaya</name>
    <dbReference type="NCBI Taxonomy" id="153742"/>
    <lineage>
        <taxon>Eukaryota</taxon>
        <taxon>Viridiplantae</taxon>
        <taxon>Streptophyta</taxon>
        <taxon>Embryophyta</taxon>
        <taxon>Tracheophyta</taxon>
        <taxon>Spermatophyta</taxon>
        <taxon>Magnoliopsida</taxon>
        <taxon>eudicotyledons</taxon>
        <taxon>Gunneridae</taxon>
        <taxon>Pentapetalae</taxon>
        <taxon>asterids</taxon>
        <taxon>lamiids</taxon>
        <taxon>Gentianales</taxon>
        <taxon>Rubiaceae</taxon>
        <taxon>Cinchonoideae</taxon>
        <taxon>Cinchoneae</taxon>
        <taxon>Cinchona</taxon>
    </lineage>
</organism>
<evidence type="ECO:0000259" key="6">
    <source>
        <dbReference type="Pfam" id="PF03088"/>
    </source>
</evidence>
<evidence type="ECO:0000313" key="7">
    <source>
        <dbReference type="EMBL" id="KAL3512325.1"/>
    </source>
</evidence>
<sequence>MALLIVFLLFSAFPSLIFSIDIPIILPTKNVTVTGFTKLQLPVASTGSLAFDLLNEGPYTGTTDGRILKYISLIKSFQNFAYTSVNRTNAFCDGTTDIDKSPICGFPTGLGYNYISQKLYACDVAIGLTDVGPFGGLATTLVPTKNGVPYKLLLGLDVSTDGTVYFTDASTRYGPKEVNQSILTGDATGRLLKYDPITKNVTILLSKLAGAVGVASNFDASFLLVSEFTGRRIQKYWLKGEKAGTSEIFLTFPGNPNKIKRNQDGDFWIALNIPTNNSGVAPQGVKVSPCGQILATVDLSKEYNDNRRITVVQEQTGKLYVAGLNITFVGQYNIVKV</sequence>
<evidence type="ECO:0000256" key="1">
    <source>
        <dbReference type="ARBA" id="ARBA00004116"/>
    </source>
</evidence>
<keyword evidence="5" id="KW-0732">Signal</keyword>
<dbReference type="Proteomes" id="UP001630127">
    <property type="component" value="Unassembled WGS sequence"/>
</dbReference>
<keyword evidence="4" id="KW-0325">Glycoprotein</keyword>
<evidence type="ECO:0000256" key="2">
    <source>
        <dbReference type="ARBA" id="ARBA00009191"/>
    </source>
</evidence>
<evidence type="ECO:0000256" key="5">
    <source>
        <dbReference type="SAM" id="SignalP"/>
    </source>
</evidence>
<dbReference type="SUPFAM" id="SSF63829">
    <property type="entry name" value="Calcium-dependent phosphotriesterase"/>
    <property type="match status" value="1"/>
</dbReference>
<gene>
    <name evidence="7" type="ORF">ACH5RR_025042</name>
</gene>
<dbReference type="Gene3D" id="2.120.10.30">
    <property type="entry name" value="TolB, C-terminal domain"/>
    <property type="match status" value="1"/>
</dbReference>
<dbReference type="InterPro" id="IPR011042">
    <property type="entry name" value="6-blade_b-propeller_TolB-like"/>
</dbReference>
<name>A0ABD2Z1V9_9GENT</name>
<accession>A0ABD2Z1V9</accession>